<dbReference type="OrthoDB" id="1755431at2"/>
<dbReference type="RefSeq" id="WP_090718338.1">
    <property type="nucleotide sequence ID" value="NZ_CBCSKY010000043.1"/>
</dbReference>
<name>A0A1G9BT67_9BACL</name>
<accession>A0A1G9BT67</accession>
<dbReference type="Gene3D" id="3.60.40.10">
    <property type="entry name" value="PPM-type phosphatase domain"/>
    <property type="match status" value="1"/>
</dbReference>
<dbReference type="InterPro" id="IPR001932">
    <property type="entry name" value="PPM-type_phosphatase-like_dom"/>
</dbReference>
<sequence length="279" mass="31006">MVSISHWTLEKYTLQGDGQWNEDALIVNENAKIYGVVDGATSLSPYRNKEGMTGGYLAAQLAAAFFGQADGQELEKIAVQANTRLREVMEAEGVDVLDASALWSAAYVIVKVNPYSIDYIQSGDCMLLCKYRGGAVRALTHTQVAHIDRLTLNRMAELRAAGVEDPHELRRLLLPLLQDNRRKANTLEGYGVMNGSPEFPLFLEKGTFNRANVENLYLITDGLYSGAESWESLLDNMEAKGLNGYTDELYTREQEDAMLLAVPRLKVSDDKTGMVLRFV</sequence>
<reference evidence="3" key="1">
    <citation type="submission" date="2016-10" db="EMBL/GenBank/DDBJ databases">
        <authorList>
            <person name="Varghese N."/>
            <person name="Submissions S."/>
        </authorList>
    </citation>
    <scope>NUCLEOTIDE SEQUENCE [LARGE SCALE GENOMIC DNA]</scope>
    <source>
        <strain evidence="3">CGMCC 1.11012</strain>
    </source>
</reference>
<feature type="domain" description="PPM-type phosphatase" evidence="1">
    <location>
        <begin position="17"/>
        <end position="235"/>
    </location>
</feature>
<dbReference type="EMBL" id="FNDX01000041">
    <property type="protein sequence ID" value="SDK42573.1"/>
    <property type="molecule type" value="Genomic_DNA"/>
</dbReference>
<dbReference type="InterPro" id="IPR036457">
    <property type="entry name" value="PPM-type-like_dom_sf"/>
</dbReference>
<evidence type="ECO:0000313" key="3">
    <source>
        <dbReference type="Proteomes" id="UP000199050"/>
    </source>
</evidence>
<dbReference type="Pfam" id="PF13672">
    <property type="entry name" value="PP2C_2"/>
    <property type="match status" value="1"/>
</dbReference>
<gene>
    <name evidence="2" type="ORF">SAMN05216192_14146</name>
</gene>
<dbReference type="Proteomes" id="UP000199050">
    <property type="component" value="Unassembled WGS sequence"/>
</dbReference>
<proteinExistence type="predicted"/>
<protein>
    <submittedName>
        <fullName evidence="2">Protein phosphatase 2C</fullName>
    </submittedName>
</protein>
<evidence type="ECO:0000259" key="1">
    <source>
        <dbReference type="Pfam" id="PF13672"/>
    </source>
</evidence>
<dbReference type="STRING" id="1174501.SAMN05216192_14146"/>
<organism evidence="2 3">
    <name type="scientific">Paenibacillus typhae</name>
    <dbReference type="NCBI Taxonomy" id="1174501"/>
    <lineage>
        <taxon>Bacteria</taxon>
        <taxon>Bacillati</taxon>
        <taxon>Bacillota</taxon>
        <taxon>Bacilli</taxon>
        <taxon>Bacillales</taxon>
        <taxon>Paenibacillaceae</taxon>
        <taxon>Paenibacillus</taxon>
    </lineage>
</organism>
<dbReference type="AlphaFoldDB" id="A0A1G9BT67"/>
<keyword evidence="3" id="KW-1185">Reference proteome</keyword>
<evidence type="ECO:0000313" key="2">
    <source>
        <dbReference type="EMBL" id="SDK42573.1"/>
    </source>
</evidence>